<feature type="binding site" evidence="9">
    <location>
        <position position="14"/>
    </location>
    <ligand>
        <name>a divalent metal cation</name>
        <dbReference type="ChEBI" id="CHEBI:60240"/>
    </ligand>
</feature>
<dbReference type="GO" id="GO:0008253">
    <property type="term" value="F:5'-nucleotidase activity"/>
    <property type="evidence" value="ECO:0007669"/>
    <property type="project" value="UniProtKB-UniRule"/>
</dbReference>
<evidence type="ECO:0000256" key="4">
    <source>
        <dbReference type="ARBA" id="ARBA00011062"/>
    </source>
</evidence>
<dbReference type="GO" id="GO:0005737">
    <property type="term" value="C:cytoplasm"/>
    <property type="evidence" value="ECO:0007669"/>
    <property type="project" value="UniProtKB-SubCell"/>
</dbReference>
<evidence type="ECO:0000256" key="9">
    <source>
        <dbReference type="HAMAP-Rule" id="MF_00060"/>
    </source>
</evidence>
<sequence length="262" mass="28339">MTSSPPCILLANDDGIHSPGLQALADALAEWGDVTVVAPQIEQSGVGHTITYLHPLLAHREHRGGKFFGWRVEGSPADCVRLGILEFCPRQPDLVISGINAGCNVGINVLYSGTVAAAIEGAFFGIPAIAVSQWLDSPADYAATARRAVALAKQLLPLAPTGGMLWNVNFPANQPDWPRGVRVTAMGVRRHSETLERRIDPRGRTYYWTGWEPLRSHHSDPGTDLEALQQGYITITPLRFDLTDSVSVAALDSVQWSLEAQG</sequence>
<dbReference type="InterPro" id="IPR002828">
    <property type="entry name" value="SurE-like_Pase/nucleotidase"/>
</dbReference>
<evidence type="ECO:0000256" key="2">
    <source>
        <dbReference type="ARBA" id="ARBA00001946"/>
    </source>
</evidence>
<keyword evidence="6 9" id="KW-0479">Metal-binding</keyword>
<dbReference type="GO" id="GO:0000166">
    <property type="term" value="F:nucleotide binding"/>
    <property type="evidence" value="ECO:0007669"/>
    <property type="project" value="UniProtKB-KW"/>
</dbReference>
<dbReference type="EMBL" id="DSOK01000370">
    <property type="protein sequence ID" value="HEN16459.1"/>
    <property type="molecule type" value="Genomic_DNA"/>
</dbReference>
<evidence type="ECO:0000256" key="1">
    <source>
        <dbReference type="ARBA" id="ARBA00000815"/>
    </source>
</evidence>
<dbReference type="NCBIfam" id="NF001490">
    <property type="entry name" value="PRK00346.1-4"/>
    <property type="match status" value="1"/>
</dbReference>
<comment type="subcellular location">
    <subcellularLocation>
        <location evidence="3 9">Cytoplasm</location>
    </subcellularLocation>
</comment>
<comment type="cofactor">
    <cofactor evidence="2">
        <name>Mg(2+)</name>
        <dbReference type="ChEBI" id="CHEBI:18420"/>
    </cofactor>
</comment>
<evidence type="ECO:0000256" key="6">
    <source>
        <dbReference type="ARBA" id="ARBA00022723"/>
    </source>
</evidence>
<protein>
    <recommendedName>
        <fullName evidence="9">5'-nucleotidase SurE</fullName>
        <ecNumber evidence="9">3.1.3.5</ecNumber>
    </recommendedName>
    <alternativeName>
        <fullName evidence="9">Nucleoside 5'-monophosphate phosphohydrolase</fullName>
    </alternativeName>
</protein>
<comment type="caution">
    <text evidence="11">The sequence shown here is derived from an EMBL/GenBank/DDBJ whole genome shotgun (WGS) entry which is preliminary data.</text>
</comment>
<feature type="domain" description="Survival protein SurE-like phosphatase/nucleotidase" evidence="10">
    <location>
        <begin position="8"/>
        <end position="192"/>
    </location>
</feature>
<reference evidence="11" key="1">
    <citation type="journal article" date="2020" name="mSystems">
        <title>Genome- and Community-Level Interaction Insights into Carbon Utilization and Element Cycling Functions of Hydrothermarchaeota in Hydrothermal Sediment.</title>
        <authorList>
            <person name="Zhou Z."/>
            <person name="Liu Y."/>
            <person name="Xu W."/>
            <person name="Pan J."/>
            <person name="Luo Z.H."/>
            <person name="Li M."/>
        </authorList>
    </citation>
    <scope>NUCLEOTIDE SEQUENCE [LARGE SCALE GENOMIC DNA]</scope>
    <source>
        <strain evidence="11">SpSt-339</strain>
    </source>
</reference>
<feature type="binding site" evidence="9">
    <location>
        <position position="44"/>
    </location>
    <ligand>
        <name>a divalent metal cation</name>
        <dbReference type="ChEBI" id="CHEBI:60240"/>
    </ligand>
</feature>
<dbReference type="FunFam" id="3.40.1210.10:FF:000001">
    <property type="entry name" value="5'/3'-nucleotidase SurE"/>
    <property type="match status" value="1"/>
</dbReference>
<dbReference type="Gene3D" id="3.40.1210.10">
    <property type="entry name" value="Survival protein SurE-like phosphatase/nucleotidase"/>
    <property type="match status" value="1"/>
</dbReference>
<keyword evidence="7 9" id="KW-0547">Nucleotide-binding</keyword>
<dbReference type="Pfam" id="PF01975">
    <property type="entry name" value="SurE"/>
    <property type="match status" value="1"/>
</dbReference>
<evidence type="ECO:0000256" key="3">
    <source>
        <dbReference type="ARBA" id="ARBA00004496"/>
    </source>
</evidence>
<evidence type="ECO:0000259" key="10">
    <source>
        <dbReference type="Pfam" id="PF01975"/>
    </source>
</evidence>
<dbReference type="GO" id="GO:0046872">
    <property type="term" value="F:metal ion binding"/>
    <property type="evidence" value="ECO:0007669"/>
    <property type="project" value="UniProtKB-UniRule"/>
</dbReference>
<dbReference type="PANTHER" id="PTHR30457">
    <property type="entry name" value="5'-NUCLEOTIDASE SURE"/>
    <property type="match status" value="1"/>
</dbReference>
<gene>
    <name evidence="9 11" type="primary">surE</name>
    <name evidence="11" type="ORF">ENQ76_13435</name>
</gene>
<evidence type="ECO:0000256" key="5">
    <source>
        <dbReference type="ARBA" id="ARBA00022490"/>
    </source>
</evidence>
<dbReference type="SUPFAM" id="SSF64167">
    <property type="entry name" value="SurE-like"/>
    <property type="match status" value="1"/>
</dbReference>
<keyword evidence="5 9" id="KW-0963">Cytoplasm</keyword>
<dbReference type="PANTHER" id="PTHR30457:SF0">
    <property type="entry name" value="PHOSPHATASE, PUTATIVE (AFU_ORTHOLOGUE AFUA_4G01070)-RELATED"/>
    <property type="match status" value="1"/>
</dbReference>
<organism evidence="11">
    <name type="scientific">Schlesneria paludicola</name>
    <dbReference type="NCBI Taxonomy" id="360056"/>
    <lineage>
        <taxon>Bacteria</taxon>
        <taxon>Pseudomonadati</taxon>
        <taxon>Planctomycetota</taxon>
        <taxon>Planctomycetia</taxon>
        <taxon>Planctomycetales</taxon>
        <taxon>Planctomycetaceae</taxon>
        <taxon>Schlesneria</taxon>
    </lineage>
</organism>
<accession>A0A7C2K1F1</accession>
<comment type="similarity">
    <text evidence="4 9">Belongs to the SurE nucleotidase family.</text>
</comment>
<comment type="cofactor">
    <cofactor evidence="9">
        <name>a divalent metal cation</name>
        <dbReference type="ChEBI" id="CHEBI:60240"/>
    </cofactor>
    <text evidence="9">Binds 1 divalent metal cation per subunit.</text>
</comment>
<dbReference type="AlphaFoldDB" id="A0A7C2K1F1"/>
<evidence type="ECO:0000256" key="8">
    <source>
        <dbReference type="ARBA" id="ARBA00022801"/>
    </source>
</evidence>
<dbReference type="EC" id="3.1.3.5" evidence="9"/>
<keyword evidence="8 9" id="KW-0378">Hydrolase</keyword>
<evidence type="ECO:0000256" key="7">
    <source>
        <dbReference type="ARBA" id="ARBA00022741"/>
    </source>
</evidence>
<feature type="binding site" evidence="9">
    <location>
        <position position="13"/>
    </location>
    <ligand>
        <name>a divalent metal cation</name>
        <dbReference type="ChEBI" id="CHEBI:60240"/>
    </ligand>
</feature>
<dbReference type="NCBIfam" id="TIGR00087">
    <property type="entry name" value="surE"/>
    <property type="match status" value="1"/>
</dbReference>
<comment type="function">
    <text evidence="9">Nucleotidase that shows phosphatase activity on nucleoside 5'-monophosphates.</text>
</comment>
<name>A0A7C2K1F1_9PLAN</name>
<evidence type="ECO:0000313" key="11">
    <source>
        <dbReference type="EMBL" id="HEN16459.1"/>
    </source>
</evidence>
<dbReference type="InterPro" id="IPR030048">
    <property type="entry name" value="SurE"/>
</dbReference>
<comment type="catalytic activity">
    <reaction evidence="1 9">
        <text>a ribonucleoside 5'-phosphate + H2O = a ribonucleoside + phosphate</text>
        <dbReference type="Rhea" id="RHEA:12484"/>
        <dbReference type="ChEBI" id="CHEBI:15377"/>
        <dbReference type="ChEBI" id="CHEBI:18254"/>
        <dbReference type="ChEBI" id="CHEBI:43474"/>
        <dbReference type="ChEBI" id="CHEBI:58043"/>
        <dbReference type="EC" id="3.1.3.5"/>
    </reaction>
</comment>
<dbReference type="HAMAP" id="MF_00060">
    <property type="entry name" value="SurE"/>
    <property type="match status" value="1"/>
</dbReference>
<proteinExistence type="inferred from homology"/>
<feature type="binding site" evidence="9">
    <location>
        <position position="100"/>
    </location>
    <ligand>
        <name>a divalent metal cation</name>
        <dbReference type="ChEBI" id="CHEBI:60240"/>
    </ligand>
</feature>
<dbReference type="InterPro" id="IPR036523">
    <property type="entry name" value="SurE-like_sf"/>
</dbReference>